<dbReference type="EMBL" id="JABAHT010000254">
    <property type="protein sequence ID" value="KAF4659832.1"/>
    <property type="molecule type" value="Genomic_DNA"/>
</dbReference>
<sequence>MQPSAESAAKIPKVAARGGRGSVTTEQSQQVHIHPRRGGGRGSSATPKGTLFSSQKSSASSPSHGVPKAGVRAPAKVGKQIRVQHPPPPAASIVRTGSAAAKHKPQTTPSPPPPKATAHPMRRRRGTSPAVSEGSGSSDAAVAPPTMPVPLLSTSGGKNLHQHHKAVQPKSSGLAHQHHQQTAATPKSKPDDGKLLELIPAQVTSSPPTLPSSAKSAPPPVAAHKPTSPEVPSRGTHSAVSRLRTIEHLRAKRAQQQISKEHPTPKATPSVAVPSTPKPAATPLPPPPVAAEKTVPKPAPKSEPTRPGFEGGEQSLTERMLEAVLSQLIDTHSQWLVEHCGVEKESLQPRPVDVTAMDLSRVEQMVLDETANFETKLKASSRYLDAVRPVLDQLPKLTPAEEESFGLHQKKRFDEFRETALRKLNTSPVDGQQDIDFYGSAQEAGVFEGSQVVDECPEALLVALAVFIADQYPVTEALESFVAHAEDFEVTNDNYLRLLSYYLLPALMRAPERVLDGWSKWHVAEGVRRLQQIAVTLDDFILSAYSIHEVTVYDEILSRATKFDQQGWQQVVDLSLAEESVYSQNGEDGVIRAAAEALADLPQFVGKERYFVEIGVGNGIQCNTRALRLAAWRGVMFDKFRRNPYVNLYREFISAENVNDVLRRYSVKQDIALLSIDIDGNDFYVWSALKYLRSILVMVEINGSLGADDKVIPYDSEFVSDGTTHYGASLPAMVALARLKGYVLIWANKINALFVKEAYEHRFAHAGDVNFWIQLDDGHPADPHDRPFISSEEALRMWHGEIELS</sequence>
<dbReference type="OrthoDB" id="446747at2759"/>
<evidence type="ECO:0000313" key="3">
    <source>
        <dbReference type="Proteomes" id="UP000570595"/>
    </source>
</evidence>
<dbReference type="AlphaFoldDB" id="A0A7J6LKM5"/>
<comment type="caution">
    <text evidence="2">The sequence shown here is derived from an EMBL/GenBank/DDBJ whole genome shotgun (WGS) entry which is preliminary data.</text>
</comment>
<feature type="compositionally biased region" description="Low complexity" evidence="1">
    <location>
        <begin position="53"/>
        <end position="63"/>
    </location>
</feature>
<evidence type="ECO:0000313" key="2">
    <source>
        <dbReference type="EMBL" id="KAF4659832.1"/>
    </source>
</evidence>
<name>A0A7J6LKM5_PEROL</name>
<reference evidence="2 3" key="1">
    <citation type="submission" date="2020-04" db="EMBL/GenBank/DDBJ databases">
        <title>Perkinsus olseni comparative genomics.</title>
        <authorList>
            <person name="Bogema D.R."/>
        </authorList>
    </citation>
    <scope>NUCLEOTIDE SEQUENCE [LARGE SCALE GENOMIC DNA]</scope>
    <source>
        <strain evidence="2">ATCC PRA-179</strain>
    </source>
</reference>
<evidence type="ECO:0000256" key="1">
    <source>
        <dbReference type="SAM" id="MobiDB-lite"/>
    </source>
</evidence>
<accession>A0A7J6LKM5</accession>
<feature type="compositionally biased region" description="Low complexity" evidence="1">
    <location>
        <begin position="203"/>
        <end position="226"/>
    </location>
</feature>
<gene>
    <name evidence="2" type="ORF">FOZ61_004460</name>
</gene>
<proteinExistence type="predicted"/>
<protein>
    <recommendedName>
        <fullName evidence="4">Methyltransferase FkbM domain-containing protein</fullName>
    </recommendedName>
</protein>
<feature type="region of interest" description="Disordered" evidence="1">
    <location>
        <begin position="1"/>
        <end position="313"/>
    </location>
</feature>
<feature type="compositionally biased region" description="Pro residues" evidence="1">
    <location>
        <begin position="276"/>
        <end position="289"/>
    </location>
</feature>
<dbReference type="Proteomes" id="UP000570595">
    <property type="component" value="Unassembled WGS sequence"/>
</dbReference>
<evidence type="ECO:0008006" key="4">
    <source>
        <dbReference type="Google" id="ProtNLM"/>
    </source>
</evidence>
<feature type="compositionally biased region" description="Polar residues" evidence="1">
    <location>
        <begin position="22"/>
        <end position="31"/>
    </location>
</feature>
<organism evidence="2 3">
    <name type="scientific">Perkinsus olseni</name>
    <name type="common">Perkinsus atlanticus</name>
    <dbReference type="NCBI Taxonomy" id="32597"/>
    <lineage>
        <taxon>Eukaryota</taxon>
        <taxon>Sar</taxon>
        <taxon>Alveolata</taxon>
        <taxon>Perkinsozoa</taxon>
        <taxon>Perkinsea</taxon>
        <taxon>Perkinsida</taxon>
        <taxon>Perkinsidae</taxon>
        <taxon>Perkinsus</taxon>
    </lineage>
</organism>